<proteinExistence type="predicted"/>
<accession>A0AAD7M9V1</accession>
<protein>
    <submittedName>
        <fullName evidence="1">Uncharacterized protein</fullName>
    </submittedName>
</protein>
<dbReference type="Proteomes" id="UP001221757">
    <property type="component" value="Unassembled WGS sequence"/>
</dbReference>
<name>A0AAD7M9V1_MYCRO</name>
<evidence type="ECO:0000313" key="2">
    <source>
        <dbReference type="Proteomes" id="UP001221757"/>
    </source>
</evidence>
<keyword evidence="2" id="KW-1185">Reference proteome</keyword>
<comment type="caution">
    <text evidence="1">The sequence shown here is derived from an EMBL/GenBank/DDBJ whole genome shotgun (WGS) entry which is preliminary data.</text>
</comment>
<gene>
    <name evidence="1" type="ORF">B0H17DRAFT_1125223</name>
</gene>
<evidence type="ECO:0000313" key="1">
    <source>
        <dbReference type="EMBL" id="KAJ7707415.1"/>
    </source>
</evidence>
<dbReference type="AlphaFoldDB" id="A0AAD7M9V1"/>
<organism evidence="1 2">
    <name type="scientific">Mycena rosella</name>
    <name type="common">Pink bonnet</name>
    <name type="synonym">Agaricus rosellus</name>
    <dbReference type="NCBI Taxonomy" id="1033263"/>
    <lineage>
        <taxon>Eukaryota</taxon>
        <taxon>Fungi</taxon>
        <taxon>Dikarya</taxon>
        <taxon>Basidiomycota</taxon>
        <taxon>Agaricomycotina</taxon>
        <taxon>Agaricomycetes</taxon>
        <taxon>Agaricomycetidae</taxon>
        <taxon>Agaricales</taxon>
        <taxon>Marasmiineae</taxon>
        <taxon>Mycenaceae</taxon>
        <taxon>Mycena</taxon>
    </lineage>
</organism>
<reference evidence="1" key="1">
    <citation type="submission" date="2023-03" db="EMBL/GenBank/DDBJ databases">
        <title>Massive genome expansion in bonnet fungi (Mycena s.s.) driven by repeated elements and novel gene families across ecological guilds.</title>
        <authorList>
            <consortium name="Lawrence Berkeley National Laboratory"/>
            <person name="Harder C.B."/>
            <person name="Miyauchi S."/>
            <person name="Viragh M."/>
            <person name="Kuo A."/>
            <person name="Thoen E."/>
            <person name="Andreopoulos B."/>
            <person name="Lu D."/>
            <person name="Skrede I."/>
            <person name="Drula E."/>
            <person name="Henrissat B."/>
            <person name="Morin E."/>
            <person name="Kohler A."/>
            <person name="Barry K."/>
            <person name="LaButti K."/>
            <person name="Morin E."/>
            <person name="Salamov A."/>
            <person name="Lipzen A."/>
            <person name="Mereny Z."/>
            <person name="Hegedus B."/>
            <person name="Baldrian P."/>
            <person name="Stursova M."/>
            <person name="Weitz H."/>
            <person name="Taylor A."/>
            <person name="Grigoriev I.V."/>
            <person name="Nagy L.G."/>
            <person name="Martin F."/>
            <person name="Kauserud H."/>
        </authorList>
    </citation>
    <scope>NUCLEOTIDE SEQUENCE</scope>
    <source>
        <strain evidence="1">CBHHK067</strain>
    </source>
</reference>
<dbReference type="EMBL" id="JARKIE010000005">
    <property type="protein sequence ID" value="KAJ7707415.1"/>
    <property type="molecule type" value="Genomic_DNA"/>
</dbReference>
<sequence length="130" mass="14442">MSAEAGAGRIEMQTVEAQTAGVLMGGARSQNMDTGCVLRRSGSAMCLNTPITLARTLTMSCMEGCVGVLKYVQYSVVKVLSVEKTPARQQLQARPLSRGTRWWFKTNLAKFCPNKQRNAWRIPLKSNWMQ</sequence>